<evidence type="ECO:0000313" key="5">
    <source>
        <dbReference type="Proteomes" id="UP000501534"/>
    </source>
</evidence>
<gene>
    <name evidence="4" type="ORF">DSM104443_00763</name>
</gene>
<feature type="domain" description="DUF3592" evidence="3">
    <location>
        <begin position="46"/>
        <end position="135"/>
    </location>
</feature>
<keyword evidence="2" id="KW-0812">Transmembrane</keyword>
<feature type="transmembrane region" description="Helical" evidence="2">
    <location>
        <begin position="251"/>
        <end position="271"/>
    </location>
</feature>
<evidence type="ECO:0000259" key="3">
    <source>
        <dbReference type="Pfam" id="PF12158"/>
    </source>
</evidence>
<evidence type="ECO:0000313" key="4">
    <source>
        <dbReference type="EMBL" id="QJR09713.1"/>
    </source>
</evidence>
<dbReference type="EMBL" id="CP053069">
    <property type="protein sequence ID" value="QJR09713.1"/>
    <property type="molecule type" value="Genomic_DNA"/>
</dbReference>
<reference evidence="4 5" key="1">
    <citation type="submission" date="2020-04" db="EMBL/GenBank/DDBJ databases">
        <title>Usitatibacter rugosus gen. nov., sp. nov. and Usitatibacter palustris sp. nov., novel members of Usitatibacteraceae fam. nov. within the order Nitrosomonadales isolated from soil.</title>
        <authorList>
            <person name="Huber K.J."/>
            <person name="Neumann-Schaal M."/>
            <person name="Geppert A."/>
            <person name="Luckner M."/>
            <person name="Wanner G."/>
            <person name="Overmann J."/>
        </authorList>
    </citation>
    <scope>NUCLEOTIDE SEQUENCE [LARGE SCALE GENOMIC DNA]</scope>
    <source>
        <strain evidence="4 5">0125_3</strain>
    </source>
</reference>
<proteinExistence type="predicted"/>
<protein>
    <recommendedName>
        <fullName evidence="3">DUF3592 domain-containing protein</fullName>
    </recommendedName>
</protein>
<dbReference type="AlphaFoldDB" id="A0A6M4GTS1"/>
<feature type="region of interest" description="Disordered" evidence="1">
    <location>
        <begin position="190"/>
        <end position="212"/>
    </location>
</feature>
<evidence type="ECO:0000256" key="2">
    <source>
        <dbReference type="SAM" id="Phobius"/>
    </source>
</evidence>
<dbReference type="RefSeq" id="WP_171089652.1">
    <property type="nucleotide sequence ID" value="NZ_CP053069.1"/>
</dbReference>
<organism evidence="4 5">
    <name type="scientific">Usitatibacter rugosus</name>
    <dbReference type="NCBI Taxonomy" id="2732067"/>
    <lineage>
        <taxon>Bacteria</taxon>
        <taxon>Pseudomonadati</taxon>
        <taxon>Pseudomonadota</taxon>
        <taxon>Betaproteobacteria</taxon>
        <taxon>Nitrosomonadales</taxon>
        <taxon>Usitatibacteraceae</taxon>
        <taxon>Usitatibacter</taxon>
    </lineage>
</organism>
<accession>A0A6M4GTS1</accession>
<keyword evidence="5" id="KW-1185">Reference proteome</keyword>
<sequence length="408" mass="44186">MGAKLGGSLFALFFAVPFGGVGAFASYGIWDMVKRSYRAGDWVVVQAKVEQAALTSSRSKNSTTYKAEGRYRYRFGNRDYQGDQLGFMILGGSDNVGSWQEEMASHLIDARDSGRTIPVYVNPDDPAEAVVDRGIRWGMLLFMGVFAVLFGAVGLGAFVAMVAVWFGGGKAARKRKGSMEAYVANRNRAAMSDAGAKPDADETPPTGNPERIAGAQQSGAKAFWVFAILWNLLTWPIAAIVLYQAMERGEWLSLIVLLFPLVGVLLLALVIRHSLGMLRRGKSSLSLEPRDPHMGGKMAGAVTFAKPGALGELFEVMLVALDRGATKDNATPLPRWSTTRKVPLASDPRGGSRLPFQFEIPARIDRVGTATEWQVSVRPSGDTVSLEEFPVHVGPAKTTQSLFEPVPQ</sequence>
<keyword evidence="2" id="KW-1133">Transmembrane helix</keyword>
<dbReference type="KEGG" id="uru:DSM104443_00763"/>
<keyword evidence="2" id="KW-0472">Membrane</keyword>
<dbReference type="InterPro" id="IPR021994">
    <property type="entry name" value="DUF3592"/>
</dbReference>
<feature type="transmembrane region" description="Helical" evidence="2">
    <location>
        <begin position="222"/>
        <end position="245"/>
    </location>
</feature>
<feature type="transmembrane region" description="Helical" evidence="2">
    <location>
        <begin position="140"/>
        <end position="166"/>
    </location>
</feature>
<dbReference type="Proteomes" id="UP000501534">
    <property type="component" value="Chromosome"/>
</dbReference>
<name>A0A6M4GTS1_9PROT</name>
<dbReference type="Pfam" id="PF12158">
    <property type="entry name" value="DUF3592"/>
    <property type="match status" value="1"/>
</dbReference>
<evidence type="ECO:0000256" key="1">
    <source>
        <dbReference type="SAM" id="MobiDB-lite"/>
    </source>
</evidence>